<dbReference type="EC" id="2.4.-.-" evidence="3"/>
<evidence type="ECO:0000313" key="4">
    <source>
        <dbReference type="Proteomes" id="UP001597497"/>
    </source>
</evidence>
<keyword evidence="4" id="KW-1185">Reference proteome</keyword>
<evidence type="ECO:0000259" key="2">
    <source>
        <dbReference type="Pfam" id="PF13439"/>
    </source>
</evidence>
<dbReference type="Pfam" id="PF13439">
    <property type="entry name" value="Glyco_transf_4"/>
    <property type="match status" value="1"/>
</dbReference>
<dbReference type="InterPro" id="IPR050194">
    <property type="entry name" value="Glycosyltransferase_grp1"/>
</dbReference>
<comment type="caution">
    <text evidence="3">The sequence shown here is derived from an EMBL/GenBank/DDBJ whole genome shotgun (WGS) entry which is preliminary data.</text>
</comment>
<dbReference type="RefSeq" id="WP_379930287.1">
    <property type="nucleotide sequence ID" value="NZ_JBHUMM010000043.1"/>
</dbReference>
<dbReference type="Gene3D" id="3.40.50.2000">
    <property type="entry name" value="Glycogen Phosphorylase B"/>
    <property type="match status" value="2"/>
</dbReference>
<dbReference type="EMBL" id="JBHUMM010000043">
    <property type="protein sequence ID" value="MFD2672723.1"/>
    <property type="molecule type" value="Genomic_DNA"/>
</dbReference>
<dbReference type="InterPro" id="IPR028098">
    <property type="entry name" value="Glyco_trans_4-like_N"/>
</dbReference>
<reference evidence="4" key="1">
    <citation type="journal article" date="2019" name="Int. J. Syst. Evol. Microbiol.">
        <title>The Global Catalogue of Microorganisms (GCM) 10K type strain sequencing project: providing services to taxonomists for standard genome sequencing and annotation.</title>
        <authorList>
            <consortium name="The Broad Institute Genomics Platform"/>
            <consortium name="The Broad Institute Genome Sequencing Center for Infectious Disease"/>
            <person name="Wu L."/>
            <person name="Ma J."/>
        </authorList>
    </citation>
    <scope>NUCLEOTIDE SEQUENCE [LARGE SCALE GENOMIC DNA]</scope>
    <source>
        <strain evidence="4">KCTC 33676</strain>
    </source>
</reference>
<dbReference type="PANTHER" id="PTHR45947">
    <property type="entry name" value="SULFOQUINOVOSYL TRANSFERASE SQD2"/>
    <property type="match status" value="1"/>
</dbReference>
<feature type="domain" description="Glycosyl transferase family 1" evidence="1">
    <location>
        <begin position="197"/>
        <end position="341"/>
    </location>
</feature>
<dbReference type="GO" id="GO:0016757">
    <property type="term" value="F:glycosyltransferase activity"/>
    <property type="evidence" value="ECO:0007669"/>
    <property type="project" value="UniProtKB-KW"/>
</dbReference>
<dbReference type="PANTHER" id="PTHR45947:SF3">
    <property type="entry name" value="SULFOQUINOVOSYL TRANSFERASE SQD2"/>
    <property type="match status" value="1"/>
</dbReference>
<organism evidence="3 4">
    <name type="scientific">Marinicrinis sediminis</name>
    <dbReference type="NCBI Taxonomy" id="1652465"/>
    <lineage>
        <taxon>Bacteria</taxon>
        <taxon>Bacillati</taxon>
        <taxon>Bacillota</taxon>
        <taxon>Bacilli</taxon>
        <taxon>Bacillales</taxon>
        <taxon>Paenibacillaceae</taxon>
    </lineage>
</organism>
<dbReference type="Proteomes" id="UP001597497">
    <property type="component" value="Unassembled WGS sequence"/>
</dbReference>
<protein>
    <submittedName>
        <fullName evidence="3">Glycosyltransferase</fullName>
        <ecNumber evidence="3">2.4.-.-</ecNumber>
    </submittedName>
</protein>
<evidence type="ECO:0000259" key="1">
    <source>
        <dbReference type="Pfam" id="PF00534"/>
    </source>
</evidence>
<keyword evidence="3" id="KW-0328">Glycosyltransferase</keyword>
<sequence>MKVAIVHDYLIQMGGAERVVEVLHSMFPQAPIYTTAAVEQSKLLPGLQKAEIRTTWMQRIPRMDRHYKRMLPFYPVAIHQFDLQEFDVVISSSSAFVKGIKVPSHVFHLCYCHTPMRFAWDFDHYMEREAGSWLFKHMLRGYMGYLRKWDQRTSAHVDQFVANSNAVKERIKRCYHRDADVIFPPVETSRFHISGKIEPFYLMVTRLVSYKRIDLAIDTFNRIGLPLRIVGGGPDLLRLKKMAKPNIQFLGRLSDEEVNRLMSTCKAFIFPGEEDFGITPLEVNAAGRPVIAYEAGGALDTIRPELNGIYFREQTPESLARAVKALEWREWDSNAIRQHARSFDVESFKYHFQHYLVQKWSEFKERTQLVI</sequence>
<dbReference type="InterPro" id="IPR001296">
    <property type="entry name" value="Glyco_trans_1"/>
</dbReference>
<accession>A0ABW5RCH3</accession>
<feature type="domain" description="Glycosyltransferase subfamily 4-like N-terminal" evidence="2">
    <location>
        <begin position="13"/>
        <end position="190"/>
    </location>
</feature>
<dbReference type="SUPFAM" id="SSF53756">
    <property type="entry name" value="UDP-Glycosyltransferase/glycogen phosphorylase"/>
    <property type="match status" value="1"/>
</dbReference>
<gene>
    <name evidence="3" type="ORF">ACFSUC_14240</name>
</gene>
<proteinExistence type="predicted"/>
<name>A0ABW5RCH3_9BACL</name>
<keyword evidence="3" id="KW-0808">Transferase</keyword>
<evidence type="ECO:0000313" key="3">
    <source>
        <dbReference type="EMBL" id="MFD2672723.1"/>
    </source>
</evidence>
<dbReference type="Pfam" id="PF00534">
    <property type="entry name" value="Glycos_transf_1"/>
    <property type="match status" value="1"/>
</dbReference>